<protein>
    <recommendedName>
        <fullName evidence="1">Bacterial bifunctional deaminase-reductase C-terminal domain-containing protein</fullName>
    </recommendedName>
</protein>
<dbReference type="Proteomes" id="UP000016462">
    <property type="component" value="Unassembled WGS sequence"/>
</dbReference>
<dbReference type="EMBL" id="ASHR01000007">
    <property type="protein sequence ID" value="ERG65248.1"/>
    <property type="molecule type" value="Genomic_DNA"/>
</dbReference>
<organism evidence="2 3">
    <name type="scientific">Agrococcus pavilionensis RW1</name>
    <dbReference type="NCBI Taxonomy" id="1330458"/>
    <lineage>
        <taxon>Bacteria</taxon>
        <taxon>Bacillati</taxon>
        <taxon>Actinomycetota</taxon>
        <taxon>Actinomycetes</taxon>
        <taxon>Micrococcales</taxon>
        <taxon>Microbacteriaceae</taxon>
        <taxon>Agrococcus</taxon>
    </lineage>
</organism>
<dbReference type="PANTHER" id="PTHR38011:SF2">
    <property type="entry name" value="BIFUNCTIONAL DEAMINASE-REDUCTASE DOMAIN PROTEIN"/>
    <property type="match status" value="1"/>
</dbReference>
<evidence type="ECO:0000313" key="3">
    <source>
        <dbReference type="Proteomes" id="UP000016462"/>
    </source>
</evidence>
<proteinExistence type="predicted"/>
<feature type="domain" description="Bacterial bifunctional deaminase-reductase C-terminal" evidence="1">
    <location>
        <begin position="4"/>
        <end position="174"/>
    </location>
</feature>
<dbReference type="Pfam" id="PF01872">
    <property type="entry name" value="RibD_C"/>
    <property type="match status" value="1"/>
</dbReference>
<dbReference type="InterPro" id="IPR002734">
    <property type="entry name" value="RibDG_C"/>
</dbReference>
<sequence>MRLVAHEFMTLDGVMQGPGGRDEDTEGGFRWGGWVAPGFDEAVGEVVSGWFERTDALLFGRRTYDMMAGYWPQVTDTADPVAQRLNTAPKHVVSTTLRLDEAPWSGTASVIADDVPERIRALKASGEGELQVHGSWRLLQTLMAERLLDELRLIVFPVVLGSGKRVFDGADRPAGFEVADARVAPSGAVAMSLTPAPFRTATYEVVDGREVMVDQERDDLD</sequence>
<evidence type="ECO:0000313" key="2">
    <source>
        <dbReference type="EMBL" id="ERG65248.1"/>
    </source>
</evidence>
<dbReference type="GO" id="GO:0009231">
    <property type="term" value="P:riboflavin biosynthetic process"/>
    <property type="evidence" value="ECO:0007669"/>
    <property type="project" value="InterPro"/>
</dbReference>
<dbReference type="AlphaFoldDB" id="U1LDF0"/>
<reference evidence="2 3" key="1">
    <citation type="journal article" date="2013" name="Genome Announc.">
        <title>First draft genome sequence from a member of the genus agrococcus, isolated from modern microbialites.</title>
        <authorList>
            <person name="White R.A.III."/>
            <person name="Grassa C.J."/>
            <person name="Suttle C.A."/>
        </authorList>
    </citation>
    <scope>NUCLEOTIDE SEQUENCE [LARGE SCALE GENOMIC DNA]</scope>
    <source>
        <strain evidence="2 3">RW1</strain>
    </source>
</reference>
<accession>U1LDF0</accession>
<name>U1LDF0_9MICO</name>
<dbReference type="InterPro" id="IPR050765">
    <property type="entry name" value="Riboflavin_Biosynth_HTPR"/>
</dbReference>
<dbReference type="GO" id="GO:0008703">
    <property type="term" value="F:5-amino-6-(5-phosphoribosylamino)uracil reductase activity"/>
    <property type="evidence" value="ECO:0007669"/>
    <property type="project" value="InterPro"/>
</dbReference>
<dbReference type="InterPro" id="IPR024072">
    <property type="entry name" value="DHFR-like_dom_sf"/>
</dbReference>
<dbReference type="SUPFAM" id="SSF53597">
    <property type="entry name" value="Dihydrofolate reductase-like"/>
    <property type="match status" value="1"/>
</dbReference>
<gene>
    <name evidence="2" type="ORF">L332_12465</name>
</gene>
<dbReference type="Gene3D" id="3.40.430.10">
    <property type="entry name" value="Dihydrofolate Reductase, subunit A"/>
    <property type="match status" value="1"/>
</dbReference>
<dbReference type="RefSeq" id="WP_021009619.1">
    <property type="nucleotide sequence ID" value="NZ_ASHR01000007.1"/>
</dbReference>
<dbReference type="PANTHER" id="PTHR38011">
    <property type="entry name" value="DIHYDROFOLATE REDUCTASE FAMILY PROTEIN (AFU_ORTHOLOGUE AFUA_8G06820)"/>
    <property type="match status" value="1"/>
</dbReference>
<comment type="caution">
    <text evidence="2">The sequence shown here is derived from an EMBL/GenBank/DDBJ whole genome shotgun (WGS) entry which is preliminary data.</text>
</comment>
<evidence type="ECO:0000259" key="1">
    <source>
        <dbReference type="Pfam" id="PF01872"/>
    </source>
</evidence>
<keyword evidence="3" id="KW-1185">Reference proteome</keyword>
<dbReference type="OrthoDB" id="7342392at2"/>